<dbReference type="EMBL" id="JELW01000163">
    <property type="protein sequence ID" value="EXU94744.1"/>
    <property type="molecule type" value="Genomic_DNA"/>
</dbReference>
<feature type="region of interest" description="Disordered" evidence="1">
    <location>
        <begin position="102"/>
        <end position="128"/>
    </location>
</feature>
<evidence type="ECO:0000313" key="3">
    <source>
        <dbReference type="Proteomes" id="UP000030151"/>
    </source>
</evidence>
<dbReference type="Proteomes" id="UP000030151">
    <property type="component" value="Unassembled WGS sequence"/>
</dbReference>
<sequence>MASQKEPEDHKYDFLTPLNTIGDIDLRLPLEMPSHCTCSVHKDIVLCTDLAGDGKTWSLLGRPKPTKHQGAPREPRSSDVVLYPCVHKNSCNATVQLLCRPSPTVPRHQESTDLERGTQHRKARGRSTSLSLSINTHVPQPDSRLEPFWLSGGDVTPRMTITRRDLRADEGEIYGWKSEDDFKSSAVGWPGRLLVLSCTN</sequence>
<accession>A0A014PGQ1</accession>
<protein>
    <submittedName>
        <fullName evidence="2">Uncharacterized protein</fullName>
    </submittedName>
</protein>
<dbReference type="HOGENOM" id="CLU_1366546_0_0_1"/>
<gene>
    <name evidence="2" type="ORF">X797_012181</name>
</gene>
<proteinExistence type="predicted"/>
<evidence type="ECO:0000313" key="2">
    <source>
        <dbReference type="EMBL" id="EXU94744.1"/>
    </source>
</evidence>
<feature type="region of interest" description="Disordered" evidence="1">
    <location>
        <begin position="57"/>
        <end position="76"/>
    </location>
</feature>
<reference evidence="2 3" key="1">
    <citation type="submission" date="2014-02" db="EMBL/GenBank/DDBJ databases">
        <title>The genome sequence of the entomopathogenic fungus Metarhizium robertsii ARSEF 2575.</title>
        <authorList>
            <person name="Giuliano Garisto Donzelli B."/>
            <person name="Roe B.A."/>
            <person name="Macmil S.L."/>
            <person name="Krasnoff S.B."/>
            <person name="Gibson D.M."/>
        </authorList>
    </citation>
    <scope>NUCLEOTIDE SEQUENCE [LARGE SCALE GENOMIC DNA]</scope>
    <source>
        <strain evidence="2 3">ARSEF 2575</strain>
    </source>
</reference>
<comment type="caution">
    <text evidence="2">The sequence shown here is derived from an EMBL/GenBank/DDBJ whole genome shotgun (WGS) entry which is preliminary data.</text>
</comment>
<name>A0A014PGQ1_9HYPO</name>
<dbReference type="AlphaFoldDB" id="A0A014PGQ1"/>
<organism evidence="2 3">
    <name type="scientific">Metarhizium robertsii</name>
    <dbReference type="NCBI Taxonomy" id="568076"/>
    <lineage>
        <taxon>Eukaryota</taxon>
        <taxon>Fungi</taxon>
        <taxon>Dikarya</taxon>
        <taxon>Ascomycota</taxon>
        <taxon>Pezizomycotina</taxon>
        <taxon>Sordariomycetes</taxon>
        <taxon>Hypocreomycetidae</taxon>
        <taxon>Hypocreales</taxon>
        <taxon>Clavicipitaceae</taxon>
        <taxon>Metarhizium</taxon>
    </lineage>
</organism>
<feature type="compositionally biased region" description="Basic and acidic residues" evidence="1">
    <location>
        <begin position="107"/>
        <end position="118"/>
    </location>
</feature>
<evidence type="ECO:0000256" key="1">
    <source>
        <dbReference type="SAM" id="MobiDB-lite"/>
    </source>
</evidence>